<dbReference type="Proteomes" id="UP001597214">
    <property type="component" value="Unassembled WGS sequence"/>
</dbReference>
<name>A0ABW4LP27_9BACI</name>
<dbReference type="InterPro" id="IPR050266">
    <property type="entry name" value="AB_hydrolase_sf"/>
</dbReference>
<protein>
    <submittedName>
        <fullName evidence="3">Alpha/beta fold hydrolase</fullName>
    </submittedName>
</protein>
<dbReference type="Gene3D" id="3.40.50.1820">
    <property type="entry name" value="alpha/beta hydrolase"/>
    <property type="match status" value="1"/>
</dbReference>
<dbReference type="InterPro" id="IPR029058">
    <property type="entry name" value="AB_hydrolase_fold"/>
</dbReference>
<keyword evidence="1 3" id="KW-0378">Hydrolase</keyword>
<evidence type="ECO:0000313" key="3">
    <source>
        <dbReference type="EMBL" id="MFD1736861.1"/>
    </source>
</evidence>
<evidence type="ECO:0000259" key="2">
    <source>
        <dbReference type="Pfam" id="PF00561"/>
    </source>
</evidence>
<evidence type="ECO:0000256" key="1">
    <source>
        <dbReference type="ARBA" id="ARBA00022801"/>
    </source>
</evidence>
<sequence>MKRYFVNDGEINVHVTEWGSKDKPVIFCLHGLGSTSFSFIEIAEELKIDYRIICIDAPGHGKTDIFSRAESYEMPVLANWLDKIVEILKINKFYFLSHSWGSFVSLFYILNYSEKVLGAILIDGGYQTKRRSSTSIEEEVEYYEQDFEEYVETWEEFLDVAVYRDSRRSDLLDLAAKDLVLVKDGKYYWHARGKTAGNIIRGMHKDETEDIYEKLPHNLDILLLRATLPKSQDAYRDLTSSIFEQKTGATVKLVPDVSHMLHWDNPKIVIKEIKERW</sequence>
<accession>A0ABW4LP27</accession>
<comment type="caution">
    <text evidence="3">The sequence shown here is derived from an EMBL/GenBank/DDBJ whole genome shotgun (WGS) entry which is preliminary data.</text>
</comment>
<dbReference type="SUPFAM" id="SSF53474">
    <property type="entry name" value="alpha/beta-Hydrolases"/>
    <property type="match status" value="1"/>
</dbReference>
<reference evidence="4" key="1">
    <citation type="journal article" date="2019" name="Int. J. Syst. Evol. Microbiol.">
        <title>The Global Catalogue of Microorganisms (GCM) 10K type strain sequencing project: providing services to taxonomists for standard genome sequencing and annotation.</title>
        <authorList>
            <consortium name="The Broad Institute Genomics Platform"/>
            <consortium name="The Broad Institute Genome Sequencing Center for Infectious Disease"/>
            <person name="Wu L."/>
            <person name="Ma J."/>
        </authorList>
    </citation>
    <scope>NUCLEOTIDE SEQUENCE [LARGE SCALE GENOMIC DNA]</scope>
    <source>
        <strain evidence="4">CCUG 49339</strain>
    </source>
</reference>
<dbReference type="Pfam" id="PF00561">
    <property type="entry name" value="Abhydrolase_1"/>
    <property type="match status" value="1"/>
</dbReference>
<dbReference type="PANTHER" id="PTHR43798">
    <property type="entry name" value="MONOACYLGLYCEROL LIPASE"/>
    <property type="match status" value="1"/>
</dbReference>
<dbReference type="InterPro" id="IPR000073">
    <property type="entry name" value="AB_hydrolase_1"/>
</dbReference>
<dbReference type="RefSeq" id="WP_377928042.1">
    <property type="nucleotide sequence ID" value="NZ_JBHUEM010000012.1"/>
</dbReference>
<dbReference type="PANTHER" id="PTHR43798:SF31">
    <property type="entry name" value="AB HYDROLASE SUPERFAMILY PROTEIN YCLE"/>
    <property type="match status" value="1"/>
</dbReference>
<dbReference type="GO" id="GO:0016787">
    <property type="term" value="F:hydrolase activity"/>
    <property type="evidence" value="ECO:0007669"/>
    <property type="project" value="UniProtKB-KW"/>
</dbReference>
<evidence type="ECO:0000313" key="4">
    <source>
        <dbReference type="Proteomes" id="UP001597214"/>
    </source>
</evidence>
<dbReference type="EMBL" id="JBHUEM010000012">
    <property type="protein sequence ID" value="MFD1736861.1"/>
    <property type="molecule type" value="Genomic_DNA"/>
</dbReference>
<keyword evidence="4" id="KW-1185">Reference proteome</keyword>
<proteinExistence type="predicted"/>
<organism evidence="3 4">
    <name type="scientific">Bacillus salitolerans</name>
    <dbReference type="NCBI Taxonomy" id="1437434"/>
    <lineage>
        <taxon>Bacteria</taxon>
        <taxon>Bacillati</taxon>
        <taxon>Bacillota</taxon>
        <taxon>Bacilli</taxon>
        <taxon>Bacillales</taxon>
        <taxon>Bacillaceae</taxon>
        <taxon>Bacillus</taxon>
    </lineage>
</organism>
<gene>
    <name evidence="3" type="ORF">ACFSCX_09820</name>
</gene>
<feature type="domain" description="AB hydrolase-1" evidence="2">
    <location>
        <begin position="24"/>
        <end position="154"/>
    </location>
</feature>